<name>A0A427XJ78_9TREE</name>
<feature type="compositionally biased region" description="Basic and acidic residues" evidence="1">
    <location>
        <begin position="339"/>
        <end position="350"/>
    </location>
</feature>
<comment type="caution">
    <text evidence="2">The sequence shown here is derived from an EMBL/GenBank/DDBJ whole genome shotgun (WGS) entry which is preliminary data.</text>
</comment>
<evidence type="ECO:0000256" key="1">
    <source>
        <dbReference type="SAM" id="MobiDB-lite"/>
    </source>
</evidence>
<accession>A0A427XJ78</accession>
<evidence type="ECO:0000313" key="2">
    <source>
        <dbReference type="EMBL" id="RSH78951.1"/>
    </source>
</evidence>
<dbReference type="EMBL" id="RSCE01000011">
    <property type="protein sequence ID" value="RSH78951.1"/>
    <property type="molecule type" value="Genomic_DNA"/>
</dbReference>
<feature type="compositionally biased region" description="Low complexity" evidence="1">
    <location>
        <begin position="365"/>
        <end position="380"/>
    </location>
</feature>
<evidence type="ECO:0000313" key="3">
    <source>
        <dbReference type="Proteomes" id="UP000279236"/>
    </source>
</evidence>
<feature type="compositionally biased region" description="Low complexity" evidence="1">
    <location>
        <begin position="182"/>
        <end position="198"/>
    </location>
</feature>
<feature type="compositionally biased region" description="Low complexity" evidence="1">
    <location>
        <begin position="300"/>
        <end position="332"/>
    </location>
</feature>
<keyword evidence="3" id="KW-1185">Reference proteome</keyword>
<feature type="region of interest" description="Disordered" evidence="1">
    <location>
        <begin position="182"/>
        <end position="221"/>
    </location>
</feature>
<proteinExistence type="predicted"/>
<organism evidence="2 3">
    <name type="scientific">Apiotrichum porosum</name>
    <dbReference type="NCBI Taxonomy" id="105984"/>
    <lineage>
        <taxon>Eukaryota</taxon>
        <taxon>Fungi</taxon>
        <taxon>Dikarya</taxon>
        <taxon>Basidiomycota</taxon>
        <taxon>Agaricomycotina</taxon>
        <taxon>Tremellomycetes</taxon>
        <taxon>Trichosporonales</taxon>
        <taxon>Trichosporonaceae</taxon>
        <taxon>Apiotrichum</taxon>
    </lineage>
</organism>
<dbReference type="GeneID" id="39586417"/>
<dbReference type="AlphaFoldDB" id="A0A427XJ78"/>
<dbReference type="RefSeq" id="XP_028474098.1">
    <property type="nucleotide sequence ID" value="XM_028617635.1"/>
</dbReference>
<protein>
    <submittedName>
        <fullName evidence="2">Uncharacterized protein</fullName>
    </submittedName>
</protein>
<gene>
    <name evidence="2" type="ORF">EHS24_001874</name>
</gene>
<feature type="region of interest" description="Disordered" evidence="1">
    <location>
        <begin position="1"/>
        <end position="51"/>
    </location>
</feature>
<reference evidence="2 3" key="1">
    <citation type="submission" date="2018-11" db="EMBL/GenBank/DDBJ databases">
        <title>Genome sequence of Apiotrichum porosum DSM 27194.</title>
        <authorList>
            <person name="Aliyu H."/>
            <person name="Gorte O."/>
            <person name="Ochsenreither K."/>
        </authorList>
    </citation>
    <scope>NUCLEOTIDE SEQUENCE [LARGE SCALE GENOMIC DNA]</scope>
    <source>
        <strain evidence="2 3">DSM 27194</strain>
    </source>
</reference>
<sequence length="465" mass="51634">MAMRRQPISLPPPVSFERGRPYPARRASDSDSSMFRPPAQRSTWVTAPRNHSASPPLMAILEHGHDGKRIHPENEYHRRLKAASKRDRHKLAKEDEYALDRSLAQVAPEHACARCKSQRWRCYIPRDPHSPRRTCLPCGKNKCTFGGSKSRPPTVAEVAANATSITLPLPVATSQRRASVSIASSASSSSSSSVSSTSDRLGLDMVDNKLPRPRLAPPRPTLLKSEFQSYRSLAPTPPHTSASLPTPQLSPAISADAFQHSHLPTSPRDGFFLPPTRDTRPLPPRHIQMPERGQSDRRMSVPALLSSPTPSTTSPTSSAPATPAATVIAPPAEDAPTPFDRDRRERERSHSHSYHPYQPKEYMPSHHSYSHGSYRGSTYGSADMPPPTEDLRHLLLDCAERSPRDPRPRRIAESMLGGVREQWVSSIIAAQHRGEARRHDAEAQFQMGRGLQQARDAFSRVMDRE</sequence>
<dbReference type="Proteomes" id="UP000279236">
    <property type="component" value="Unassembled WGS sequence"/>
</dbReference>
<feature type="compositionally biased region" description="Polar residues" evidence="1">
    <location>
        <begin position="40"/>
        <end position="51"/>
    </location>
</feature>
<feature type="region of interest" description="Disordered" evidence="1">
    <location>
        <begin position="260"/>
        <end position="380"/>
    </location>
</feature>